<accession>A0A699R8Z7</accession>
<sequence length="67" mass="7817">MLNKKRRTLNVRGVSVDGSWIDNPIDVKDEFFNHFSTRFRNSDPKEAYIEMDIPNVLSQKTDSLSNE</sequence>
<keyword evidence="1" id="KW-0695">RNA-directed DNA polymerase</keyword>
<dbReference type="GO" id="GO:0003964">
    <property type="term" value="F:RNA-directed DNA polymerase activity"/>
    <property type="evidence" value="ECO:0007669"/>
    <property type="project" value="UniProtKB-KW"/>
</dbReference>
<feature type="non-terminal residue" evidence="1">
    <location>
        <position position="67"/>
    </location>
</feature>
<reference evidence="1" key="1">
    <citation type="journal article" date="2019" name="Sci. Rep.">
        <title>Draft genome of Tanacetum cinerariifolium, the natural source of mosquito coil.</title>
        <authorList>
            <person name="Yamashiro T."/>
            <person name="Shiraishi A."/>
            <person name="Satake H."/>
            <person name="Nakayama K."/>
        </authorList>
    </citation>
    <scope>NUCLEOTIDE SEQUENCE</scope>
</reference>
<organism evidence="1">
    <name type="scientific">Tanacetum cinerariifolium</name>
    <name type="common">Dalmatian daisy</name>
    <name type="synonym">Chrysanthemum cinerariifolium</name>
    <dbReference type="NCBI Taxonomy" id="118510"/>
    <lineage>
        <taxon>Eukaryota</taxon>
        <taxon>Viridiplantae</taxon>
        <taxon>Streptophyta</taxon>
        <taxon>Embryophyta</taxon>
        <taxon>Tracheophyta</taxon>
        <taxon>Spermatophyta</taxon>
        <taxon>Magnoliopsida</taxon>
        <taxon>eudicotyledons</taxon>
        <taxon>Gunneridae</taxon>
        <taxon>Pentapetalae</taxon>
        <taxon>asterids</taxon>
        <taxon>campanulids</taxon>
        <taxon>Asterales</taxon>
        <taxon>Asteraceae</taxon>
        <taxon>Asteroideae</taxon>
        <taxon>Anthemideae</taxon>
        <taxon>Anthemidinae</taxon>
        <taxon>Tanacetum</taxon>
    </lineage>
</organism>
<name>A0A699R8Z7_TANCI</name>
<proteinExistence type="predicted"/>
<keyword evidence="1" id="KW-0808">Transferase</keyword>
<protein>
    <submittedName>
        <fullName evidence="1">RNA-directed DNA polymerase, eukaryota</fullName>
    </submittedName>
</protein>
<dbReference type="EMBL" id="BKCJ011070674">
    <property type="protein sequence ID" value="GFC79481.1"/>
    <property type="molecule type" value="Genomic_DNA"/>
</dbReference>
<comment type="caution">
    <text evidence="1">The sequence shown here is derived from an EMBL/GenBank/DDBJ whole genome shotgun (WGS) entry which is preliminary data.</text>
</comment>
<dbReference type="AlphaFoldDB" id="A0A699R8Z7"/>
<keyword evidence="1" id="KW-0548">Nucleotidyltransferase</keyword>
<evidence type="ECO:0000313" key="1">
    <source>
        <dbReference type="EMBL" id="GFC79481.1"/>
    </source>
</evidence>
<gene>
    <name evidence="1" type="ORF">Tci_851451</name>
</gene>